<evidence type="ECO:0000256" key="3">
    <source>
        <dbReference type="SAM" id="SignalP"/>
    </source>
</evidence>
<evidence type="ECO:0000313" key="6">
    <source>
        <dbReference type="Proteomes" id="UP000554837"/>
    </source>
</evidence>
<dbReference type="AlphaFoldDB" id="A0A840S8Q1"/>
<evidence type="ECO:0000259" key="4">
    <source>
        <dbReference type="Pfam" id="PF13505"/>
    </source>
</evidence>
<comment type="subcellular location">
    <subcellularLocation>
        <location evidence="1">Cell outer membrane</location>
    </subcellularLocation>
</comment>
<keyword evidence="2 3" id="KW-0732">Signal</keyword>
<dbReference type="Gene3D" id="2.40.160.20">
    <property type="match status" value="1"/>
</dbReference>
<proteinExistence type="predicted"/>
<gene>
    <name evidence="5" type="ORF">HNQ51_002103</name>
</gene>
<keyword evidence="6" id="KW-1185">Reference proteome</keyword>
<feature type="signal peptide" evidence="3">
    <location>
        <begin position="1"/>
        <end position="19"/>
    </location>
</feature>
<feature type="domain" description="Outer membrane protein beta-barrel" evidence="4">
    <location>
        <begin position="6"/>
        <end position="172"/>
    </location>
</feature>
<evidence type="ECO:0000313" key="5">
    <source>
        <dbReference type="EMBL" id="MBB5204789.1"/>
    </source>
</evidence>
<dbReference type="EMBL" id="JACHHO010000002">
    <property type="protein sequence ID" value="MBB5204789.1"/>
    <property type="molecule type" value="Genomic_DNA"/>
</dbReference>
<dbReference type="SUPFAM" id="SSF56925">
    <property type="entry name" value="OMPA-like"/>
    <property type="match status" value="1"/>
</dbReference>
<comment type="caution">
    <text evidence="5">The sequence shown here is derived from an EMBL/GenBank/DDBJ whole genome shotgun (WGS) entry which is preliminary data.</text>
</comment>
<accession>A0A840S8Q1</accession>
<protein>
    <submittedName>
        <fullName evidence="5">OOP family OmpA-OmpF porin</fullName>
    </submittedName>
</protein>
<dbReference type="OrthoDB" id="9130661at2"/>
<dbReference type="InterPro" id="IPR027385">
    <property type="entry name" value="Beta-barrel_OMP"/>
</dbReference>
<organism evidence="5 6">
    <name type="scientific">Inhella inkyongensis</name>
    <dbReference type="NCBI Taxonomy" id="392593"/>
    <lineage>
        <taxon>Bacteria</taxon>
        <taxon>Pseudomonadati</taxon>
        <taxon>Pseudomonadota</taxon>
        <taxon>Betaproteobacteria</taxon>
        <taxon>Burkholderiales</taxon>
        <taxon>Sphaerotilaceae</taxon>
        <taxon>Inhella</taxon>
    </lineage>
</organism>
<name>A0A840S8Q1_9BURK</name>
<sequence>MKTTLSAIALALLGSTAMAADNGWYVGGDISRTKFEVSGDSVSKTGVGFFGGYRLNENVAFEGTFRRMGTFDCVADDCGAHSISASVIAGAKVADSFTLFGRVGFARNSLDVREGSTTYSEHKSKALIGLGGEFHINKHFGVRGEFVNLGKNKIDGYTFKITQFNLGMTYSF</sequence>
<dbReference type="GO" id="GO:0009279">
    <property type="term" value="C:cell outer membrane"/>
    <property type="evidence" value="ECO:0007669"/>
    <property type="project" value="UniProtKB-SubCell"/>
</dbReference>
<feature type="chain" id="PRO_5032372258" evidence="3">
    <location>
        <begin position="20"/>
        <end position="172"/>
    </location>
</feature>
<dbReference type="Pfam" id="PF13505">
    <property type="entry name" value="OMP_b-brl"/>
    <property type="match status" value="1"/>
</dbReference>
<evidence type="ECO:0000256" key="2">
    <source>
        <dbReference type="ARBA" id="ARBA00022729"/>
    </source>
</evidence>
<dbReference type="RefSeq" id="WP_138855566.1">
    <property type="nucleotide sequence ID" value="NZ_CP040709.1"/>
</dbReference>
<evidence type="ECO:0000256" key="1">
    <source>
        <dbReference type="ARBA" id="ARBA00004442"/>
    </source>
</evidence>
<dbReference type="Proteomes" id="UP000554837">
    <property type="component" value="Unassembled WGS sequence"/>
</dbReference>
<dbReference type="InterPro" id="IPR011250">
    <property type="entry name" value="OMP/PagP_B-barrel"/>
</dbReference>
<reference evidence="5 6" key="1">
    <citation type="submission" date="2020-08" db="EMBL/GenBank/DDBJ databases">
        <title>Genomic Encyclopedia of Type Strains, Phase IV (KMG-IV): sequencing the most valuable type-strain genomes for metagenomic binning, comparative biology and taxonomic classification.</title>
        <authorList>
            <person name="Goeker M."/>
        </authorList>
    </citation>
    <scope>NUCLEOTIDE SEQUENCE [LARGE SCALE GENOMIC DNA]</scope>
    <source>
        <strain evidence="5 6">DSM 23958</strain>
    </source>
</reference>